<dbReference type="Proteomes" id="UP000054843">
    <property type="component" value="Unassembled WGS sequence"/>
</dbReference>
<dbReference type="InterPro" id="IPR050951">
    <property type="entry name" value="Retrovirus_Pol_polyprotein"/>
</dbReference>
<reference evidence="3 4" key="1">
    <citation type="submission" date="2015-01" db="EMBL/GenBank/DDBJ databases">
        <title>Evolution of Trichinella species and genotypes.</title>
        <authorList>
            <person name="Korhonen P.K."/>
            <person name="Edoardo P."/>
            <person name="Giuseppe L.R."/>
            <person name="Gasser R.B."/>
        </authorList>
    </citation>
    <scope>NUCLEOTIDE SEQUENCE [LARGE SCALE GENOMIC DNA]</scope>
    <source>
        <strain evidence="3">ISS1980</strain>
    </source>
</reference>
<feature type="domain" description="Reverse transcriptase/retrotransposon-derived protein RNase H-like" evidence="2">
    <location>
        <begin position="2"/>
        <end position="58"/>
    </location>
</feature>
<keyword evidence="4" id="KW-1185">Reference proteome</keyword>
<gene>
    <name evidence="3" type="ORF">T10_10806</name>
</gene>
<evidence type="ECO:0000259" key="2">
    <source>
        <dbReference type="Pfam" id="PF17919"/>
    </source>
</evidence>
<accession>A0A0V1M7G6</accession>
<protein>
    <recommendedName>
        <fullName evidence="2">Reverse transcriptase/retrotransposon-derived protein RNase H-like domain-containing protein</fullName>
    </recommendedName>
</protein>
<dbReference type="AlphaFoldDB" id="A0A0V1M7G6"/>
<dbReference type="PANTHER" id="PTHR37984">
    <property type="entry name" value="PROTEIN CBG26694"/>
    <property type="match status" value="1"/>
</dbReference>
<evidence type="ECO:0000313" key="3">
    <source>
        <dbReference type="EMBL" id="KRZ67564.1"/>
    </source>
</evidence>
<dbReference type="SUPFAM" id="SSF56672">
    <property type="entry name" value="DNA/RNA polymerases"/>
    <property type="match status" value="1"/>
</dbReference>
<organism evidence="3 4">
    <name type="scientific">Trichinella papuae</name>
    <dbReference type="NCBI Taxonomy" id="268474"/>
    <lineage>
        <taxon>Eukaryota</taxon>
        <taxon>Metazoa</taxon>
        <taxon>Ecdysozoa</taxon>
        <taxon>Nematoda</taxon>
        <taxon>Enoplea</taxon>
        <taxon>Dorylaimia</taxon>
        <taxon>Trichinellida</taxon>
        <taxon>Trichinellidae</taxon>
        <taxon>Trichinella</taxon>
    </lineage>
</organism>
<dbReference type="GO" id="GO:0003824">
    <property type="term" value="F:catalytic activity"/>
    <property type="evidence" value="ECO:0007669"/>
    <property type="project" value="UniProtKB-KW"/>
</dbReference>
<proteinExistence type="predicted"/>
<dbReference type="InterPro" id="IPR041577">
    <property type="entry name" value="RT_RNaseH_2"/>
</dbReference>
<name>A0A0V1M7G6_9BILA</name>
<evidence type="ECO:0000313" key="4">
    <source>
        <dbReference type="Proteomes" id="UP000054843"/>
    </source>
</evidence>
<dbReference type="EMBL" id="JYDO01000193">
    <property type="protein sequence ID" value="KRZ67564.1"/>
    <property type="molecule type" value="Genomic_DNA"/>
</dbReference>
<dbReference type="InterPro" id="IPR043502">
    <property type="entry name" value="DNA/RNA_pol_sf"/>
</dbReference>
<sequence>MLALDASPFGISAVLSHELPNESEAPVAFGSRTPRKSERNYSQLDNETLTIILKVKNFIRT</sequence>
<keyword evidence="1" id="KW-0511">Multifunctional enzyme</keyword>
<comment type="caution">
    <text evidence="3">The sequence shown here is derived from an EMBL/GenBank/DDBJ whole genome shotgun (WGS) entry which is preliminary data.</text>
</comment>
<dbReference type="STRING" id="268474.A0A0V1M7G6"/>
<evidence type="ECO:0000256" key="1">
    <source>
        <dbReference type="ARBA" id="ARBA00023268"/>
    </source>
</evidence>
<dbReference type="Pfam" id="PF17919">
    <property type="entry name" value="RT_RNaseH_2"/>
    <property type="match status" value="1"/>
</dbReference>
<dbReference type="PANTHER" id="PTHR37984:SF5">
    <property type="entry name" value="PROTEIN NYNRIN-LIKE"/>
    <property type="match status" value="1"/>
</dbReference>